<accession>A0A1C6W634</accession>
<dbReference type="PANTHER" id="PTHR45947:SF3">
    <property type="entry name" value="SULFOQUINOVOSYL TRANSFERASE SQD2"/>
    <property type="match status" value="1"/>
</dbReference>
<dbReference type="SUPFAM" id="SSF53756">
    <property type="entry name" value="UDP-Glycosyltransferase/glycogen phosphorylase"/>
    <property type="match status" value="1"/>
</dbReference>
<dbReference type="Pfam" id="PF13439">
    <property type="entry name" value="Glyco_transf_4"/>
    <property type="match status" value="1"/>
</dbReference>
<proteinExistence type="predicted"/>
<evidence type="ECO:0000259" key="4">
    <source>
        <dbReference type="Pfam" id="PF13439"/>
    </source>
</evidence>
<dbReference type="Proteomes" id="UP000199343">
    <property type="component" value="Unassembled WGS sequence"/>
</dbReference>
<evidence type="ECO:0000256" key="2">
    <source>
        <dbReference type="ARBA" id="ARBA00022679"/>
    </source>
</evidence>
<dbReference type="EMBL" id="FMIC01000002">
    <property type="protein sequence ID" value="SCL73988.1"/>
    <property type="molecule type" value="Genomic_DNA"/>
</dbReference>
<sequence>MSRPLRVALVSPLPPPQGGIARWTAMIAGAARSMDTVDVVVVDIALRGRSIHQTSLARRILAGAVQIARSACSLGWQMVRRRPDAVHVNTSGHLGVVRDLVMLRISRVFEVPFVYHIRFGRVPEIAAAGRWEWRLMRRVIERASAVVALDEKTEDAIHRYADHKLLVRVPNCVDLSTLPLRPGQESPRKQVLFAGWVIPAKGVEDLLAAWNDIETTGWELVVAGPGERGYLEQIRPSSPEPAVTFLGELGGQELLELMAGCEVFVLPSHSEGFPNVILEAMALGRPVVATDVGAVGEMLGDGCGVVVPPHEPDRLAAALTAVMSSPSHRSELGERARRKAAAEYALPAVFDRYEALWRRVSHRDASSPTGDDAELTAVQDATG</sequence>
<dbReference type="PANTHER" id="PTHR45947">
    <property type="entry name" value="SULFOQUINOVOSYL TRANSFERASE SQD2"/>
    <property type="match status" value="1"/>
</dbReference>
<dbReference type="STRING" id="47871.GA0070608_6308"/>
<reference evidence="5 6" key="1">
    <citation type="submission" date="2016-06" db="EMBL/GenBank/DDBJ databases">
        <authorList>
            <person name="Kjaerup R.B."/>
            <person name="Dalgaard T.S."/>
            <person name="Juul-Madsen H.R."/>
        </authorList>
    </citation>
    <scope>NUCLEOTIDE SEQUENCE [LARGE SCALE GENOMIC DNA]</scope>
    <source>
        <strain evidence="5 6">DSM 43363</strain>
    </source>
</reference>
<evidence type="ECO:0000313" key="6">
    <source>
        <dbReference type="Proteomes" id="UP000199343"/>
    </source>
</evidence>
<dbReference type="InterPro" id="IPR028098">
    <property type="entry name" value="Glyco_trans_4-like_N"/>
</dbReference>
<dbReference type="Pfam" id="PF13692">
    <property type="entry name" value="Glyco_trans_1_4"/>
    <property type="match status" value="1"/>
</dbReference>
<dbReference type="AlphaFoldDB" id="A0A1C6W634"/>
<evidence type="ECO:0000256" key="1">
    <source>
        <dbReference type="ARBA" id="ARBA00022676"/>
    </source>
</evidence>
<dbReference type="GO" id="GO:1901137">
    <property type="term" value="P:carbohydrate derivative biosynthetic process"/>
    <property type="evidence" value="ECO:0007669"/>
    <property type="project" value="UniProtKB-ARBA"/>
</dbReference>
<evidence type="ECO:0000256" key="3">
    <source>
        <dbReference type="SAM" id="MobiDB-lite"/>
    </source>
</evidence>
<feature type="region of interest" description="Disordered" evidence="3">
    <location>
        <begin position="362"/>
        <end position="383"/>
    </location>
</feature>
<evidence type="ECO:0000313" key="5">
    <source>
        <dbReference type="EMBL" id="SCL73988.1"/>
    </source>
</evidence>
<gene>
    <name evidence="5" type="ORF">GA0070608_6308</name>
</gene>
<name>A0A1C6W634_9ACTN</name>
<keyword evidence="1" id="KW-0328">Glycosyltransferase</keyword>
<dbReference type="InterPro" id="IPR050194">
    <property type="entry name" value="Glycosyltransferase_grp1"/>
</dbReference>
<dbReference type="CDD" id="cd03801">
    <property type="entry name" value="GT4_PimA-like"/>
    <property type="match status" value="1"/>
</dbReference>
<organism evidence="5 6">
    <name type="scientific">Micromonospora peucetia</name>
    <dbReference type="NCBI Taxonomy" id="47871"/>
    <lineage>
        <taxon>Bacteria</taxon>
        <taxon>Bacillati</taxon>
        <taxon>Actinomycetota</taxon>
        <taxon>Actinomycetes</taxon>
        <taxon>Micromonosporales</taxon>
        <taxon>Micromonosporaceae</taxon>
        <taxon>Micromonospora</taxon>
    </lineage>
</organism>
<protein>
    <submittedName>
        <fullName evidence="5">Glycosyltransferase involved in cell wall bisynthesis</fullName>
    </submittedName>
</protein>
<feature type="domain" description="Glycosyltransferase subfamily 4-like N-terminal" evidence="4">
    <location>
        <begin position="18"/>
        <end position="176"/>
    </location>
</feature>
<keyword evidence="2 5" id="KW-0808">Transferase</keyword>
<dbReference type="RefSeq" id="WP_342672645.1">
    <property type="nucleotide sequence ID" value="NZ_FMIC01000002.1"/>
</dbReference>
<dbReference type="GO" id="GO:0016758">
    <property type="term" value="F:hexosyltransferase activity"/>
    <property type="evidence" value="ECO:0007669"/>
    <property type="project" value="TreeGrafter"/>
</dbReference>
<dbReference type="Gene3D" id="3.40.50.2000">
    <property type="entry name" value="Glycogen Phosphorylase B"/>
    <property type="match status" value="2"/>
</dbReference>